<dbReference type="AlphaFoldDB" id="A0AAD7HMG3"/>
<feature type="region of interest" description="Disordered" evidence="1">
    <location>
        <begin position="76"/>
        <end position="104"/>
    </location>
</feature>
<comment type="caution">
    <text evidence="2">The sequence shown here is derived from an EMBL/GenBank/DDBJ whole genome shotgun (WGS) entry which is preliminary data.</text>
</comment>
<proteinExistence type="predicted"/>
<organism evidence="2 3">
    <name type="scientific">Mycena maculata</name>
    <dbReference type="NCBI Taxonomy" id="230809"/>
    <lineage>
        <taxon>Eukaryota</taxon>
        <taxon>Fungi</taxon>
        <taxon>Dikarya</taxon>
        <taxon>Basidiomycota</taxon>
        <taxon>Agaricomycotina</taxon>
        <taxon>Agaricomycetes</taxon>
        <taxon>Agaricomycetidae</taxon>
        <taxon>Agaricales</taxon>
        <taxon>Marasmiineae</taxon>
        <taxon>Mycenaceae</taxon>
        <taxon>Mycena</taxon>
    </lineage>
</organism>
<gene>
    <name evidence="2" type="ORF">DFH07DRAFT_946459</name>
</gene>
<name>A0AAD7HMG3_9AGAR</name>
<dbReference type="Proteomes" id="UP001215280">
    <property type="component" value="Unassembled WGS sequence"/>
</dbReference>
<reference evidence="2" key="1">
    <citation type="submission" date="2023-03" db="EMBL/GenBank/DDBJ databases">
        <title>Massive genome expansion in bonnet fungi (Mycena s.s.) driven by repeated elements and novel gene families across ecological guilds.</title>
        <authorList>
            <consortium name="Lawrence Berkeley National Laboratory"/>
            <person name="Harder C.B."/>
            <person name="Miyauchi S."/>
            <person name="Viragh M."/>
            <person name="Kuo A."/>
            <person name="Thoen E."/>
            <person name="Andreopoulos B."/>
            <person name="Lu D."/>
            <person name="Skrede I."/>
            <person name="Drula E."/>
            <person name="Henrissat B."/>
            <person name="Morin E."/>
            <person name="Kohler A."/>
            <person name="Barry K."/>
            <person name="LaButti K."/>
            <person name="Morin E."/>
            <person name="Salamov A."/>
            <person name="Lipzen A."/>
            <person name="Mereny Z."/>
            <person name="Hegedus B."/>
            <person name="Baldrian P."/>
            <person name="Stursova M."/>
            <person name="Weitz H."/>
            <person name="Taylor A."/>
            <person name="Grigoriev I.V."/>
            <person name="Nagy L.G."/>
            <person name="Martin F."/>
            <person name="Kauserud H."/>
        </authorList>
    </citation>
    <scope>NUCLEOTIDE SEQUENCE</scope>
    <source>
        <strain evidence="2">CBHHK188m</strain>
    </source>
</reference>
<sequence length="380" mass="42430">MSELDWSKTDVTLHPDSPWLTIPPTEKAMQEFCPDVVFCRSEVRNEEKFAAEVAKRTLFGHPKIVDPIKPLPGEFLYPTDQLSPAPPPSQSILVPPPLQPDDPRPPRNFVHPEAGIFTLRKTQQYQRGYVYTTPYYLQNKERDHAHMLRVVAPPQLYPKVEDGKYIHLAVPQCVQMVPGVPFAFEIEGQPDRLHTIGAVHTFESLRHEPEFWDILKDTILVAKGLNGCRPVGNNDPVFPISTFVLKPNDRSPVNVPSGSKAGSYNLASTVIKGIGPGVFAPAAQVDTPDFAGQVSTILQCLGRLRRYLLQKTLSKFEYEVTEFNAQDMNVLGFGGLEPNHATSCQLNMSGIFQLIATALGFQGQEHPDPKDEETRKTLSR</sequence>
<evidence type="ECO:0000313" key="2">
    <source>
        <dbReference type="EMBL" id="KAJ7723828.1"/>
    </source>
</evidence>
<feature type="compositionally biased region" description="Pro residues" evidence="1">
    <location>
        <begin position="84"/>
        <end position="100"/>
    </location>
</feature>
<protein>
    <submittedName>
        <fullName evidence="2">Uncharacterized protein</fullName>
    </submittedName>
</protein>
<dbReference type="EMBL" id="JARJLG010000243">
    <property type="protein sequence ID" value="KAJ7723828.1"/>
    <property type="molecule type" value="Genomic_DNA"/>
</dbReference>
<evidence type="ECO:0000256" key="1">
    <source>
        <dbReference type="SAM" id="MobiDB-lite"/>
    </source>
</evidence>
<evidence type="ECO:0000313" key="3">
    <source>
        <dbReference type="Proteomes" id="UP001215280"/>
    </source>
</evidence>
<keyword evidence="3" id="KW-1185">Reference proteome</keyword>
<accession>A0AAD7HMG3</accession>